<dbReference type="KEGG" id="cne:CNI03090"/>
<feature type="region of interest" description="Disordered" evidence="4">
    <location>
        <begin position="1"/>
        <end position="136"/>
    </location>
</feature>
<dbReference type="Proteomes" id="UP000002149">
    <property type="component" value="Chromosome 9"/>
</dbReference>
<dbReference type="AlphaFoldDB" id="Q5KBB8"/>
<sequence>MVSLRQRKPQRQYSDIAPGLHDLSDEENSGQGSSSRPPKDDDDISISSGESSEFKPGSPEKQAAKGAAIDDDEEMEDDEPLRSIHDTHTSPAKRPIKKARSQSKGKGKAIAPSSVSVTPTVRSSPVPKPSEGNPLSHIPLEYLRLLGQSAKSIVKPPEPAPDAQRQAFETWLKKKKGNSREESILDSPLPFFTRLLKDPQNGSVRPKVEWSPKVESSLTAKQEKKEKRNQLNNIALGVPWDLWRGEGWWPEMYIGPEGGGDGKRTEWLMREDVRLGLENIGRFKKSELVFLAQGDAKPYLPKPPGKNGEPFITCLFGPYEKETPTKLSIFDSKSLSETNPIVPRPGFTFYAGGPIWGLDWCPIPRSKSAEFENTQYLAVSTLSHLSDQPKMFDKCPPETKGSIQIWSLLPPRQSAQEDKDQDQDQDEEDVAMGGEKGGGMACELVLCVKGGNAMQIRWMPLGVWDEFDVCKMRDEEIEIPKLGIIAAVQLDGSVSFYPVPHPKFLVSEQSIAGQPVYLHLQKPLVRLTIPDANCTTFDWLSGSRLAVGLDTGHVVVWDIYNSLLHPSSEPPLPVIYTPVAMSCIRSLSVLRLPPTPHHLGSDAVYVVTGAYDGSTKILDVRDPLVPIPLDRQRLPIMSTAWSTYFPGPIVGDNQYTAQVVRVADRKGRSRGFVISGHRGVIWDIGTSDYHTMVVTAGADGALIMVNHADGVLRSTGARTITLDRLYEIDYNTLTDTYRLSDDFLPESQPLDIVQYGKPARGAGEGEAGEDANKAYSKIGAWSPEVGIHRCVWNNAGGLGQAGWVASGGASGVGRVEWVEGVWRDVVGGRAKSEKES</sequence>
<dbReference type="InterPro" id="IPR052416">
    <property type="entry name" value="GTF3C_component"/>
</dbReference>
<dbReference type="InParanoid" id="Q5KBB8"/>
<keyword evidence="3" id="KW-0539">Nucleus</keyword>
<dbReference type="PANTHER" id="PTHR15052:SF2">
    <property type="entry name" value="GENERAL TRANSCRIPTION FACTOR 3C POLYPEPTIDE 2"/>
    <property type="match status" value="1"/>
</dbReference>
<dbReference type="PaxDb" id="214684-Q5KBB8"/>
<dbReference type="RefSeq" id="XP_024513546.1">
    <property type="nucleotide sequence ID" value="XM_024657854.1"/>
</dbReference>
<evidence type="ECO:0000313" key="5">
    <source>
        <dbReference type="EMBL" id="AAW45628.2"/>
    </source>
</evidence>
<dbReference type="InterPro" id="IPR036322">
    <property type="entry name" value="WD40_repeat_dom_sf"/>
</dbReference>
<gene>
    <name evidence="5" type="ordered locus">CNI03090</name>
</gene>
<accession>Q5KBB8</accession>
<dbReference type="InterPro" id="IPR015943">
    <property type="entry name" value="WD40/YVTN_repeat-like_dom_sf"/>
</dbReference>
<feature type="compositionally biased region" description="Basic residues" evidence="4">
    <location>
        <begin position="94"/>
        <end position="107"/>
    </location>
</feature>
<evidence type="ECO:0000313" key="6">
    <source>
        <dbReference type="Proteomes" id="UP000002149"/>
    </source>
</evidence>
<evidence type="ECO:0008006" key="7">
    <source>
        <dbReference type="Google" id="ProtNLM"/>
    </source>
</evidence>
<dbReference type="VEuPathDB" id="FungiDB:CNI03090"/>
<evidence type="ECO:0000256" key="2">
    <source>
        <dbReference type="ARBA" id="ARBA00023163"/>
    </source>
</evidence>
<dbReference type="GO" id="GO:0006383">
    <property type="term" value="P:transcription by RNA polymerase III"/>
    <property type="evidence" value="ECO:0000318"/>
    <property type="project" value="GO_Central"/>
</dbReference>
<dbReference type="OrthoDB" id="4703at2759"/>
<dbReference type="Gene3D" id="2.130.10.10">
    <property type="entry name" value="YVTN repeat-like/Quinoprotein amine dehydrogenase"/>
    <property type="match status" value="1"/>
</dbReference>
<dbReference type="STRING" id="214684.Q5KBB8"/>
<dbReference type="SMART" id="SM00320">
    <property type="entry name" value="WD40"/>
    <property type="match status" value="2"/>
</dbReference>
<evidence type="ECO:0000256" key="4">
    <source>
        <dbReference type="SAM" id="MobiDB-lite"/>
    </source>
</evidence>
<keyword evidence="2" id="KW-0804">Transcription</keyword>
<keyword evidence="6" id="KW-1185">Reference proteome</keyword>
<dbReference type="HOGENOM" id="CLU_017826_0_0_1"/>
<feature type="compositionally biased region" description="Acidic residues" evidence="4">
    <location>
        <begin position="69"/>
        <end position="79"/>
    </location>
</feature>
<protein>
    <recommendedName>
        <fullName evidence="7">Transcription factor C subunit 6</fullName>
    </recommendedName>
</protein>
<dbReference type="GO" id="GO:0005634">
    <property type="term" value="C:nucleus"/>
    <property type="evidence" value="ECO:0007669"/>
    <property type="project" value="UniProtKB-SubCell"/>
</dbReference>
<proteinExistence type="predicted"/>
<dbReference type="PANTHER" id="PTHR15052">
    <property type="entry name" value="RNA POLYMERASE III TRANSCRIPTION INITIATION FACTOR COMPLEX SUBUNIT"/>
    <property type="match status" value="1"/>
</dbReference>
<dbReference type="FunCoup" id="Q5KBB8">
    <property type="interactions" value="3"/>
</dbReference>
<dbReference type="GeneID" id="3259507"/>
<dbReference type="FunFam" id="2.130.10.10:FF:001766">
    <property type="entry name" value="Transcription factor C subunit 6"/>
    <property type="match status" value="1"/>
</dbReference>
<name>Q5KBB8_CRYD1</name>
<dbReference type="GO" id="GO:0000127">
    <property type="term" value="C:transcription factor TFIIIC complex"/>
    <property type="evidence" value="ECO:0000318"/>
    <property type="project" value="GO_Central"/>
</dbReference>
<feature type="compositionally biased region" description="Basic residues" evidence="4">
    <location>
        <begin position="1"/>
        <end position="10"/>
    </location>
</feature>
<evidence type="ECO:0000256" key="1">
    <source>
        <dbReference type="ARBA" id="ARBA00004123"/>
    </source>
</evidence>
<feature type="region of interest" description="Disordered" evidence="4">
    <location>
        <begin position="413"/>
        <end position="435"/>
    </location>
</feature>
<feature type="region of interest" description="Disordered" evidence="4">
    <location>
        <begin position="202"/>
        <end position="227"/>
    </location>
</feature>
<dbReference type="EMBL" id="AE017349">
    <property type="protein sequence ID" value="AAW45628.2"/>
    <property type="molecule type" value="Genomic_DNA"/>
</dbReference>
<dbReference type="InterPro" id="IPR001680">
    <property type="entry name" value="WD40_rpt"/>
</dbReference>
<organism evidence="5 6">
    <name type="scientific">Cryptococcus deneoformans (strain JEC21 / ATCC MYA-565)</name>
    <name type="common">Cryptococcus neoformans var. neoformans serotype D</name>
    <dbReference type="NCBI Taxonomy" id="214684"/>
    <lineage>
        <taxon>Eukaryota</taxon>
        <taxon>Fungi</taxon>
        <taxon>Dikarya</taxon>
        <taxon>Basidiomycota</taxon>
        <taxon>Agaricomycotina</taxon>
        <taxon>Tremellomycetes</taxon>
        <taxon>Tremellales</taxon>
        <taxon>Cryptococcaceae</taxon>
        <taxon>Cryptococcus</taxon>
        <taxon>Cryptococcus neoformans species complex</taxon>
    </lineage>
</organism>
<evidence type="ECO:0000256" key="3">
    <source>
        <dbReference type="ARBA" id="ARBA00023242"/>
    </source>
</evidence>
<feature type="compositionally biased region" description="Low complexity" evidence="4">
    <location>
        <begin position="112"/>
        <end position="125"/>
    </location>
</feature>
<feature type="compositionally biased region" description="Acidic residues" evidence="4">
    <location>
        <begin position="419"/>
        <end position="430"/>
    </location>
</feature>
<dbReference type="eggNOG" id="ENOG502RAA6">
    <property type="taxonomic scope" value="Eukaryota"/>
</dbReference>
<comment type="subcellular location">
    <subcellularLocation>
        <location evidence="1">Nucleus</location>
    </subcellularLocation>
</comment>
<dbReference type="SUPFAM" id="SSF50978">
    <property type="entry name" value="WD40 repeat-like"/>
    <property type="match status" value="1"/>
</dbReference>
<reference evidence="5 6" key="1">
    <citation type="journal article" date="2005" name="Science">
        <title>The genome of the basidiomycetous yeast and human pathogen Cryptococcus neoformans.</title>
        <authorList>
            <person name="Loftus B.J."/>
            <person name="Fung E."/>
            <person name="Roncaglia P."/>
            <person name="Rowley D."/>
            <person name="Amedeo P."/>
            <person name="Bruno D."/>
            <person name="Vamathevan J."/>
            <person name="Miranda M."/>
            <person name="Anderson I.J."/>
            <person name="Fraser J.A."/>
            <person name="Allen J.E."/>
            <person name="Bosdet I.E."/>
            <person name="Brent M.R."/>
            <person name="Chiu R."/>
            <person name="Doering T.L."/>
            <person name="Donlin M.J."/>
            <person name="D'Souza C.A."/>
            <person name="Fox D.S."/>
            <person name="Grinberg V."/>
            <person name="Fu J."/>
            <person name="Fukushima M."/>
            <person name="Haas B.J."/>
            <person name="Huang J.C."/>
            <person name="Janbon G."/>
            <person name="Jones S.J."/>
            <person name="Koo H.L."/>
            <person name="Krzywinski M.I."/>
            <person name="Kwon-Chung J.K."/>
            <person name="Lengeler K.B."/>
            <person name="Maiti R."/>
            <person name="Marra M.A."/>
            <person name="Marra R.E."/>
            <person name="Mathewson C.A."/>
            <person name="Mitchell T.G."/>
            <person name="Pertea M."/>
            <person name="Riggs F.R."/>
            <person name="Salzberg S.L."/>
            <person name="Schein J.E."/>
            <person name="Shvartsbeyn A."/>
            <person name="Shin H."/>
            <person name="Shumway M."/>
            <person name="Specht C.A."/>
            <person name="Suh B.B."/>
            <person name="Tenney A."/>
            <person name="Utterback T.R."/>
            <person name="Wickes B.L."/>
            <person name="Wortman J.R."/>
            <person name="Wye N.H."/>
            <person name="Kronstad J.W."/>
            <person name="Lodge J.K."/>
            <person name="Heitman J."/>
            <person name="Davis R.W."/>
            <person name="Fraser C.M."/>
            <person name="Hyman R.W."/>
        </authorList>
    </citation>
    <scope>NUCLEOTIDE SEQUENCE [LARGE SCALE GENOMIC DNA]</scope>
    <source>
        <strain evidence="6">JEC21 / ATCC MYA-565</strain>
    </source>
</reference>